<dbReference type="SUPFAM" id="SSF159275">
    <property type="entry name" value="PA1994-like"/>
    <property type="match status" value="1"/>
</dbReference>
<protein>
    <recommendedName>
        <fullName evidence="3">Glycolipid-binding domain-containing protein</fullName>
    </recommendedName>
</protein>
<dbReference type="InterPro" id="IPR009467">
    <property type="entry name" value="Glycolipid-bd_prot_put"/>
</dbReference>
<proteinExistence type="predicted"/>
<dbReference type="Pfam" id="PF06475">
    <property type="entry name" value="Glycolipid_bind"/>
    <property type="match status" value="1"/>
</dbReference>
<name>A0ABQ1UI76_9NOCA</name>
<evidence type="ECO:0000313" key="2">
    <source>
        <dbReference type="Proteomes" id="UP000632454"/>
    </source>
</evidence>
<accession>A0ABQ1UI76</accession>
<dbReference type="Proteomes" id="UP000632454">
    <property type="component" value="Unassembled WGS sequence"/>
</dbReference>
<dbReference type="EMBL" id="BMCS01000001">
    <property type="protein sequence ID" value="GGF19240.1"/>
    <property type="molecule type" value="Genomic_DNA"/>
</dbReference>
<evidence type="ECO:0008006" key="3">
    <source>
        <dbReference type="Google" id="ProtNLM"/>
    </source>
</evidence>
<keyword evidence="2" id="KW-1185">Reference proteome</keyword>
<organism evidence="1 2">
    <name type="scientific">Williamsia phyllosphaerae</name>
    <dbReference type="NCBI Taxonomy" id="885042"/>
    <lineage>
        <taxon>Bacteria</taxon>
        <taxon>Bacillati</taxon>
        <taxon>Actinomycetota</taxon>
        <taxon>Actinomycetes</taxon>
        <taxon>Mycobacteriales</taxon>
        <taxon>Nocardiaceae</taxon>
        <taxon>Williamsia</taxon>
    </lineage>
</organism>
<evidence type="ECO:0000313" key="1">
    <source>
        <dbReference type="EMBL" id="GGF19240.1"/>
    </source>
</evidence>
<reference evidence="2" key="1">
    <citation type="journal article" date="2019" name="Int. J. Syst. Evol. Microbiol.">
        <title>The Global Catalogue of Microorganisms (GCM) 10K type strain sequencing project: providing services to taxonomists for standard genome sequencing and annotation.</title>
        <authorList>
            <consortium name="The Broad Institute Genomics Platform"/>
            <consortium name="The Broad Institute Genome Sequencing Center for Infectious Disease"/>
            <person name="Wu L."/>
            <person name="Ma J."/>
        </authorList>
    </citation>
    <scope>NUCLEOTIDE SEQUENCE [LARGE SCALE GENOMIC DNA]</scope>
    <source>
        <strain evidence="2">CCM 7855</strain>
    </source>
</reference>
<sequence length="203" mass="21875">MSSSQDPQPRGSVPADDFKSVLTWRGANKTRLEQARVQVSGNRIKAYGQIIGAATDEHEAFSATYDLLTNDAGITRRLAVHLIRASGETQISITRDGENTWLVQTPQGMERGAFGGAEDVDLALSPLFNALPIRRHNLHREPGEVEVPVVYLYLPEATVTAATVHYTATADAITVVSPVSDGATITVDPTGFVQDYSGLADRV</sequence>
<dbReference type="RefSeq" id="WP_188488196.1">
    <property type="nucleotide sequence ID" value="NZ_BMCS01000001.1"/>
</dbReference>
<comment type="caution">
    <text evidence="1">The sequence shown here is derived from an EMBL/GenBank/DDBJ whole genome shotgun (WGS) entry which is preliminary data.</text>
</comment>
<gene>
    <name evidence="1" type="ORF">GCM10007298_14130</name>
</gene>